<evidence type="ECO:0000313" key="4">
    <source>
        <dbReference type="Proteomes" id="UP000013858"/>
    </source>
</evidence>
<dbReference type="PATRIC" id="fig|1158608.3.peg.2991"/>
<proteinExistence type="predicted"/>
<keyword evidence="1" id="KW-0812">Transmembrane</keyword>
<evidence type="ECO:0000256" key="1">
    <source>
        <dbReference type="SAM" id="Phobius"/>
    </source>
</evidence>
<feature type="transmembrane region" description="Helical" evidence="1">
    <location>
        <begin position="203"/>
        <end position="220"/>
    </location>
</feature>
<feature type="transmembrane region" description="Helical" evidence="1">
    <location>
        <begin position="180"/>
        <end position="197"/>
    </location>
</feature>
<keyword evidence="5" id="KW-1185">Reference proteome</keyword>
<keyword evidence="1" id="KW-1133">Transmembrane helix</keyword>
<feature type="transmembrane region" description="Helical" evidence="1">
    <location>
        <begin position="75"/>
        <end position="101"/>
    </location>
</feature>
<reference evidence="2 4" key="1">
    <citation type="submission" date="2013-02" db="EMBL/GenBank/DDBJ databases">
        <title>The Genome Sequence of Enterococcus haemoperoxidus BAA-382.</title>
        <authorList>
            <consortium name="The Broad Institute Genome Sequencing Platform"/>
            <consortium name="The Broad Institute Genome Sequencing Center for Infectious Disease"/>
            <person name="Earl A.M."/>
            <person name="Gilmore M.S."/>
            <person name="Lebreton F."/>
            <person name="Walker B."/>
            <person name="Young S.K."/>
            <person name="Zeng Q."/>
            <person name="Gargeya S."/>
            <person name="Fitzgerald M."/>
            <person name="Haas B."/>
            <person name="Abouelleil A."/>
            <person name="Alvarado L."/>
            <person name="Arachchi H.M."/>
            <person name="Berlin A.M."/>
            <person name="Chapman S.B."/>
            <person name="Dewar J."/>
            <person name="Goldberg J."/>
            <person name="Griggs A."/>
            <person name="Gujja S."/>
            <person name="Hansen M."/>
            <person name="Howarth C."/>
            <person name="Imamovic A."/>
            <person name="Larimer J."/>
            <person name="McCowan C."/>
            <person name="Murphy C."/>
            <person name="Neiman D."/>
            <person name="Pearson M."/>
            <person name="Priest M."/>
            <person name="Roberts A."/>
            <person name="Saif S."/>
            <person name="Shea T."/>
            <person name="Sisk P."/>
            <person name="Sykes S."/>
            <person name="Wortman J."/>
            <person name="Nusbaum C."/>
            <person name="Birren B."/>
        </authorList>
    </citation>
    <scope>NUCLEOTIDE SEQUENCE [LARGE SCALE GENOMIC DNA]</scope>
    <source>
        <strain evidence="2 4">ATCC BAA-382</strain>
    </source>
</reference>
<dbReference type="EMBL" id="ASVY01000002">
    <property type="protein sequence ID" value="EOT61758.1"/>
    <property type="molecule type" value="Genomic_DNA"/>
</dbReference>
<gene>
    <name evidence="3" type="ORF">I583_00740</name>
    <name evidence="2" type="ORF">UAW_03057</name>
</gene>
<dbReference type="NCBIfam" id="TIGR01218">
    <property type="entry name" value="Gpos_tandem_5TM"/>
    <property type="match status" value="1"/>
</dbReference>
<keyword evidence="1" id="KW-0472">Membrane</keyword>
<reference evidence="3 5" key="2">
    <citation type="submission" date="2013-03" db="EMBL/GenBank/DDBJ databases">
        <title>The Genome Sequence of Enterococcus haemoperoxidus BAA-382 (PacBio/Illumina hybrid assembly).</title>
        <authorList>
            <consortium name="The Broad Institute Genomics Platform"/>
            <consortium name="The Broad Institute Genome Sequencing Center for Infectious Disease"/>
            <person name="Earl A."/>
            <person name="Russ C."/>
            <person name="Gilmore M."/>
            <person name="Surin D."/>
            <person name="Walker B."/>
            <person name="Young S."/>
            <person name="Zeng Q."/>
            <person name="Gargeya S."/>
            <person name="Fitzgerald M."/>
            <person name="Haas B."/>
            <person name="Abouelleil A."/>
            <person name="Allen A.W."/>
            <person name="Alvarado L."/>
            <person name="Arachchi H.M."/>
            <person name="Berlin A.M."/>
            <person name="Chapman S.B."/>
            <person name="Gainer-Dewar J."/>
            <person name="Goldberg J."/>
            <person name="Griggs A."/>
            <person name="Gujja S."/>
            <person name="Hansen M."/>
            <person name="Howarth C."/>
            <person name="Imamovic A."/>
            <person name="Ireland A."/>
            <person name="Larimer J."/>
            <person name="McCowan C."/>
            <person name="Murphy C."/>
            <person name="Pearson M."/>
            <person name="Poon T.W."/>
            <person name="Priest M."/>
            <person name="Roberts A."/>
            <person name="Saif S."/>
            <person name="Shea T."/>
            <person name="Sisk P."/>
            <person name="Sykes S."/>
            <person name="Wortman J."/>
            <person name="Nusbaum C."/>
            <person name="Birren B."/>
        </authorList>
    </citation>
    <scope>NUCLEOTIDE SEQUENCE [LARGE SCALE GENOMIC DNA]</scope>
    <source>
        <strain evidence="3 5">ATCC BAA-382</strain>
    </source>
</reference>
<dbReference type="Proteomes" id="UP000013858">
    <property type="component" value="Unassembled WGS sequence"/>
</dbReference>
<name>R2Q7A1_9ENTE</name>
<dbReference type="Proteomes" id="UP000014197">
    <property type="component" value="Unassembled WGS sequence"/>
</dbReference>
<evidence type="ECO:0000313" key="2">
    <source>
        <dbReference type="EMBL" id="EOH92392.1"/>
    </source>
</evidence>
<dbReference type="RefSeq" id="WP_010763213.1">
    <property type="nucleotide sequence ID" value="NZ_KB946316.1"/>
</dbReference>
<feature type="transmembrane region" description="Helical" evidence="1">
    <location>
        <begin position="125"/>
        <end position="144"/>
    </location>
</feature>
<evidence type="ECO:0000313" key="5">
    <source>
        <dbReference type="Proteomes" id="UP000014197"/>
    </source>
</evidence>
<sequence>MIKLEFTTVKPLYNNHRYNVMHSQSNYYLIDKNSSLLGYFFFGLNWLMPQKSYILNKTQADDLLIHRVETKNRKVLSSILIVLMILIFNIVLSKLLTLFYASTSIENSQLIEIGNIVMMIPSSSYIYLLFLITLFPALIIRVFWSFQSKKSMLKRIKYDELSVTQIKVRPVSLVDTLKKLGVYFMFLSLVIIAGFLLVITEGYWIISLCFAMLCLLYLSTNHLSINTGK</sequence>
<dbReference type="AlphaFoldDB" id="R2Q7A1"/>
<accession>R2Q7A1</accession>
<dbReference type="Pfam" id="PF04276">
    <property type="entry name" value="DUF443"/>
    <property type="match status" value="1"/>
</dbReference>
<protein>
    <submittedName>
        <fullName evidence="2">Tandem five-TM protein</fullName>
    </submittedName>
</protein>
<comment type="caution">
    <text evidence="2">The sequence shown here is derived from an EMBL/GenBank/DDBJ whole genome shotgun (WGS) entry which is preliminary data.</text>
</comment>
<organism evidence="2 4">
    <name type="scientific">Enterococcus haemoperoxidus ATCC BAA-382</name>
    <dbReference type="NCBI Taxonomy" id="1158608"/>
    <lineage>
        <taxon>Bacteria</taxon>
        <taxon>Bacillati</taxon>
        <taxon>Bacillota</taxon>
        <taxon>Bacilli</taxon>
        <taxon>Lactobacillales</taxon>
        <taxon>Enterococcaceae</taxon>
        <taxon>Enterococcus</taxon>
    </lineage>
</organism>
<evidence type="ECO:0000313" key="3">
    <source>
        <dbReference type="EMBL" id="EOT61758.1"/>
    </source>
</evidence>
<dbReference type="EMBL" id="AJAR01000030">
    <property type="protein sequence ID" value="EOH92392.1"/>
    <property type="molecule type" value="Genomic_DNA"/>
</dbReference>
<dbReference type="eggNOG" id="ENOG50306VJ">
    <property type="taxonomic scope" value="Bacteria"/>
</dbReference>
<dbReference type="InterPro" id="IPR005915">
    <property type="entry name" value="Tandem_5TM"/>
</dbReference>